<feature type="region of interest" description="Disordered" evidence="1">
    <location>
        <begin position="81"/>
        <end position="151"/>
    </location>
</feature>
<sequence>MNLEGYNNNNEEDLLSKYILNVNYSEAIFKYHIQIWILIFIVIIAKILFGRYKENQKSKNKNKQPFSNDIIERNDENIRVSRLKTQEQYREDLKTSPIPNNSINEFDHNYQKRMGKPDSNKKNNNNSKKFTEGLNPSGSGARLSFNPGDRK</sequence>
<feature type="compositionally biased region" description="Basic and acidic residues" evidence="1">
    <location>
        <begin position="105"/>
        <end position="121"/>
    </location>
</feature>
<protein>
    <submittedName>
        <fullName evidence="3">Uncharacterized protein</fullName>
    </submittedName>
</protein>
<keyword evidence="2" id="KW-0472">Membrane</keyword>
<dbReference type="AlphaFoldDB" id="A0AAN7Z2U8"/>
<evidence type="ECO:0000256" key="1">
    <source>
        <dbReference type="SAM" id="MobiDB-lite"/>
    </source>
</evidence>
<gene>
    <name evidence="3" type="ORF">RB653_003828</name>
</gene>
<keyword evidence="4" id="KW-1185">Reference proteome</keyword>
<feature type="compositionally biased region" description="Basic and acidic residues" evidence="1">
    <location>
        <begin position="81"/>
        <end position="94"/>
    </location>
</feature>
<organism evidence="3 4">
    <name type="scientific">Dictyostelium firmibasis</name>
    <dbReference type="NCBI Taxonomy" id="79012"/>
    <lineage>
        <taxon>Eukaryota</taxon>
        <taxon>Amoebozoa</taxon>
        <taxon>Evosea</taxon>
        <taxon>Eumycetozoa</taxon>
        <taxon>Dictyostelia</taxon>
        <taxon>Dictyosteliales</taxon>
        <taxon>Dictyosteliaceae</taxon>
        <taxon>Dictyostelium</taxon>
    </lineage>
</organism>
<keyword evidence="2" id="KW-0812">Transmembrane</keyword>
<evidence type="ECO:0000256" key="2">
    <source>
        <dbReference type="SAM" id="Phobius"/>
    </source>
</evidence>
<dbReference type="EMBL" id="JAVFKY010000001">
    <property type="protein sequence ID" value="KAK5582245.1"/>
    <property type="molecule type" value="Genomic_DNA"/>
</dbReference>
<evidence type="ECO:0000313" key="4">
    <source>
        <dbReference type="Proteomes" id="UP001344447"/>
    </source>
</evidence>
<keyword evidence="2" id="KW-1133">Transmembrane helix</keyword>
<reference evidence="3 4" key="1">
    <citation type="submission" date="2023-11" db="EMBL/GenBank/DDBJ databases">
        <title>Dfirmibasis_genome.</title>
        <authorList>
            <person name="Edelbroek B."/>
            <person name="Kjellin J."/>
            <person name="Jerlstrom-Hultqvist J."/>
            <person name="Soderbom F."/>
        </authorList>
    </citation>
    <scope>NUCLEOTIDE SEQUENCE [LARGE SCALE GENOMIC DNA]</scope>
    <source>
        <strain evidence="3 4">TNS-C-14</strain>
    </source>
</reference>
<proteinExistence type="predicted"/>
<comment type="caution">
    <text evidence="3">The sequence shown here is derived from an EMBL/GenBank/DDBJ whole genome shotgun (WGS) entry which is preliminary data.</text>
</comment>
<name>A0AAN7Z2U8_9MYCE</name>
<dbReference type="Proteomes" id="UP001344447">
    <property type="component" value="Unassembled WGS sequence"/>
</dbReference>
<accession>A0AAN7Z2U8</accession>
<evidence type="ECO:0000313" key="3">
    <source>
        <dbReference type="EMBL" id="KAK5582245.1"/>
    </source>
</evidence>
<feature type="transmembrane region" description="Helical" evidence="2">
    <location>
        <begin position="31"/>
        <end position="49"/>
    </location>
</feature>